<proteinExistence type="predicted"/>
<protein>
    <submittedName>
        <fullName evidence="3">Uncharacterized protein</fullName>
    </submittedName>
</protein>
<organism evidence="3 4">
    <name type="scientific">Campylobacter avium LMG 24591</name>
    <dbReference type="NCBI Taxonomy" id="522484"/>
    <lineage>
        <taxon>Bacteria</taxon>
        <taxon>Pseudomonadati</taxon>
        <taxon>Campylobacterota</taxon>
        <taxon>Epsilonproteobacteria</taxon>
        <taxon>Campylobacterales</taxon>
        <taxon>Campylobacteraceae</taxon>
        <taxon>Campylobacter</taxon>
    </lineage>
</organism>
<evidence type="ECO:0000256" key="1">
    <source>
        <dbReference type="SAM" id="Coils"/>
    </source>
</evidence>
<feature type="transmembrane region" description="Helical" evidence="2">
    <location>
        <begin position="14"/>
        <end position="34"/>
    </location>
</feature>
<keyword evidence="1" id="KW-0175">Coiled coil</keyword>
<feature type="coiled-coil region" evidence="1">
    <location>
        <begin position="54"/>
        <end position="81"/>
    </location>
</feature>
<dbReference type="Proteomes" id="UP000201169">
    <property type="component" value="Chromosome"/>
</dbReference>
<dbReference type="AlphaFoldDB" id="A0A222MXY2"/>
<keyword evidence="2" id="KW-1133">Transmembrane helix</keyword>
<keyword evidence="4" id="KW-1185">Reference proteome</keyword>
<dbReference type="OrthoDB" id="5372846at2"/>
<evidence type="ECO:0000256" key="2">
    <source>
        <dbReference type="SAM" id="Phobius"/>
    </source>
</evidence>
<dbReference type="KEGG" id="cavi:CAV_0917"/>
<gene>
    <name evidence="3" type="ORF">CAV_0917</name>
</gene>
<evidence type="ECO:0000313" key="4">
    <source>
        <dbReference type="Proteomes" id="UP000201169"/>
    </source>
</evidence>
<sequence>MKDSSLENFDMVKIAIHLLILTCICLCFIVFLMIPSFKSYDVARLKNINQSEINKNTNSKLNFSQNNLDNLKEENKKVLSQFSTEFDIKDFESFAKQYFSNVKIQQKDVNNSKEEYLSSLISLSANVKEPSYFYKFIKDLSTYKNLLQIDYPLNFNSTNKNNIAIKMNLKLYRSND</sequence>
<reference evidence="3 4" key="1">
    <citation type="submission" date="2017-07" db="EMBL/GenBank/DDBJ databases">
        <title>Analysis of two Campylobacter avium genomes and identification of a novel hippuricase gene.</title>
        <authorList>
            <person name="Miller W.G."/>
            <person name="Chapman M.H."/>
            <person name="Yee E."/>
            <person name="Revez J."/>
            <person name="Bono J.L."/>
            <person name="Rossi M."/>
        </authorList>
    </citation>
    <scope>NUCLEOTIDE SEQUENCE [LARGE SCALE GENOMIC DNA]</scope>
    <source>
        <strain evidence="3 4">LMG 24591</strain>
    </source>
</reference>
<name>A0A222MXY2_9BACT</name>
<accession>A0A222MXY2</accession>
<dbReference type="EMBL" id="CP022347">
    <property type="protein sequence ID" value="ASQ30578.1"/>
    <property type="molecule type" value="Genomic_DNA"/>
</dbReference>
<keyword evidence="2" id="KW-0472">Membrane</keyword>
<keyword evidence="2" id="KW-0812">Transmembrane</keyword>
<dbReference type="RefSeq" id="WP_094325333.1">
    <property type="nucleotide sequence ID" value="NZ_CP022347.1"/>
</dbReference>
<evidence type="ECO:0000313" key="3">
    <source>
        <dbReference type="EMBL" id="ASQ30578.1"/>
    </source>
</evidence>